<organism evidence="1">
    <name type="scientific">Diabrotica virgifera virgifera</name>
    <name type="common">western corn rootworm</name>
    <dbReference type="NCBI Taxonomy" id="50390"/>
    <lineage>
        <taxon>Eukaryota</taxon>
        <taxon>Metazoa</taxon>
        <taxon>Ecdysozoa</taxon>
        <taxon>Arthropoda</taxon>
        <taxon>Hexapoda</taxon>
        <taxon>Insecta</taxon>
        <taxon>Pterygota</taxon>
        <taxon>Neoptera</taxon>
        <taxon>Endopterygota</taxon>
        <taxon>Coleoptera</taxon>
        <taxon>Polyphaga</taxon>
        <taxon>Cucujiformia</taxon>
        <taxon>Chrysomeloidea</taxon>
        <taxon>Chrysomelidae</taxon>
        <taxon>Galerucinae</taxon>
        <taxon>Diabroticina</taxon>
        <taxon>Diabroticites</taxon>
        <taxon>Diabrotica</taxon>
    </lineage>
</organism>
<sequence>MSSASQRSILLLDLPVGRRSIDSNIPSTSKISILSDVSISKAYYPTSKKHTFYGTENCQSAELDLVTMKTSPSKYAPFGETTNKVHCGNQIDVLTCEEPEVLEFTSNPPPSTCCNSNHILETGCNSHVLPHIPTGTFILDAETGILKLVDVREIVESNNCYLYEVSALFLPNEPSEVPENRNKNKIQRVLGQKYNSRKRKCIADDNSKSKSYYDLHTGRSKKNAYILQPLSLIGASSAV</sequence>
<dbReference type="RefSeq" id="XP_028145762.1">
    <property type="nucleotide sequence ID" value="XM_028289961.1"/>
</dbReference>
<name>A0A6P7GIK0_DIAVI</name>
<proteinExistence type="predicted"/>
<evidence type="ECO:0000313" key="1">
    <source>
        <dbReference type="RefSeq" id="XP_028145762.1"/>
    </source>
</evidence>
<gene>
    <name evidence="1" type="primary">LOC114339329</name>
</gene>
<dbReference type="InParanoid" id="A0A6P7GIK0"/>
<reference evidence="1" key="1">
    <citation type="submission" date="2025-08" db="UniProtKB">
        <authorList>
            <consortium name="RefSeq"/>
        </authorList>
    </citation>
    <scope>IDENTIFICATION</scope>
    <source>
        <tissue evidence="1">Whole insect</tissue>
    </source>
</reference>
<dbReference type="AlphaFoldDB" id="A0A6P7GIK0"/>
<accession>A0A6P7GIK0</accession>
<protein>
    <submittedName>
        <fullName evidence="1">Uncharacterized protein LOC114339329</fullName>
    </submittedName>
</protein>